<protein>
    <submittedName>
        <fullName evidence="3">Uncharacterized protein</fullName>
    </submittedName>
</protein>
<accession>A0A7X0X7C8</accession>
<keyword evidence="2" id="KW-0732">Signal</keyword>
<feature type="region of interest" description="Disordered" evidence="1">
    <location>
        <begin position="130"/>
        <end position="158"/>
    </location>
</feature>
<feature type="signal peptide" evidence="2">
    <location>
        <begin position="1"/>
        <end position="27"/>
    </location>
</feature>
<feature type="chain" id="PRO_5031507020" evidence="2">
    <location>
        <begin position="28"/>
        <end position="158"/>
    </location>
</feature>
<dbReference type="EMBL" id="JAASTW010000007">
    <property type="protein sequence ID" value="MBC1488842.1"/>
    <property type="molecule type" value="Genomic_DNA"/>
</dbReference>
<proteinExistence type="predicted"/>
<sequence>MKKKMQLILIVMLLSVTLSWLPKIAQAHTESTTVTHTSQTSSELMELFLTYSIQNPYFEVTKNRVEFMFETEEKAIITITTNNYTKKITDPTKYHQFVIANLEPGNNLITITAKTADQNTHSKTITINLPEKPEKDSKKIHHKSNNENFTHRKKGNLL</sequence>
<evidence type="ECO:0000256" key="1">
    <source>
        <dbReference type="SAM" id="MobiDB-lite"/>
    </source>
</evidence>
<evidence type="ECO:0000313" key="3">
    <source>
        <dbReference type="EMBL" id="MBC1488842.1"/>
    </source>
</evidence>
<comment type="caution">
    <text evidence="3">The sequence shown here is derived from an EMBL/GenBank/DDBJ whole genome shotgun (WGS) entry which is preliminary data.</text>
</comment>
<dbReference type="Proteomes" id="UP000561617">
    <property type="component" value="Unassembled WGS sequence"/>
</dbReference>
<name>A0A7X0X7C8_9LIST</name>
<dbReference type="RefSeq" id="WP_185380962.1">
    <property type="nucleotide sequence ID" value="NZ_JAASTW010000007.1"/>
</dbReference>
<reference evidence="3 4" key="1">
    <citation type="submission" date="2020-03" db="EMBL/GenBank/DDBJ databases">
        <title>Soil Listeria distribution.</title>
        <authorList>
            <person name="Liao J."/>
            <person name="Wiedmann M."/>
        </authorList>
    </citation>
    <scope>NUCLEOTIDE SEQUENCE [LARGE SCALE GENOMIC DNA]</scope>
    <source>
        <strain evidence="3 4">FSL L7-1554</strain>
    </source>
</reference>
<evidence type="ECO:0000256" key="2">
    <source>
        <dbReference type="SAM" id="SignalP"/>
    </source>
</evidence>
<dbReference type="AlphaFoldDB" id="A0A7X0X7C8"/>
<evidence type="ECO:0000313" key="4">
    <source>
        <dbReference type="Proteomes" id="UP000561617"/>
    </source>
</evidence>
<organism evidence="3 4">
    <name type="scientific">Listeria immobilis</name>
    <dbReference type="NCBI Taxonomy" id="2713502"/>
    <lineage>
        <taxon>Bacteria</taxon>
        <taxon>Bacillati</taxon>
        <taxon>Bacillota</taxon>
        <taxon>Bacilli</taxon>
        <taxon>Bacillales</taxon>
        <taxon>Listeriaceae</taxon>
        <taxon>Listeria</taxon>
    </lineage>
</organism>
<gene>
    <name evidence="3" type="ORF">HCJ38_07415</name>
</gene>